<feature type="compositionally biased region" description="Polar residues" evidence="1">
    <location>
        <begin position="109"/>
        <end position="120"/>
    </location>
</feature>
<comment type="caution">
    <text evidence="2">The sequence shown here is derived from an EMBL/GenBank/DDBJ whole genome shotgun (WGS) entry which is preliminary data.</text>
</comment>
<reference evidence="2 3" key="1">
    <citation type="submission" date="2024-07" db="EMBL/GenBank/DDBJ databases">
        <title>Section-level genome sequencing and comparative genomics of Aspergillus sections Usti and Cavernicolus.</title>
        <authorList>
            <consortium name="Lawrence Berkeley National Laboratory"/>
            <person name="Nybo J.L."/>
            <person name="Vesth T.C."/>
            <person name="Theobald S."/>
            <person name="Frisvad J.C."/>
            <person name="Larsen T.O."/>
            <person name="Kjaerboelling I."/>
            <person name="Rothschild-Mancinelli K."/>
            <person name="Lyhne E.K."/>
            <person name="Kogle M.E."/>
            <person name="Barry K."/>
            <person name="Clum A."/>
            <person name="Na H."/>
            <person name="Ledsgaard L."/>
            <person name="Lin J."/>
            <person name="Lipzen A."/>
            <person name="Kuo A."/>
            <person name="Riley R."/>
            <person name="Mondo S."/>
            <person name="Labutti K."/>
            <person name="Haridas S."/>
            <person name="Pangalinan J."/>
            <person name="Salamov A.A."/>
            <person name="Simmons B.A."/>
            <person name="Magnuson J.K."/>
            <person name="Chen J."/>
            <person name="Drula E."/>
            <person name="Henrissat B."/>
            <person name="Wiebenga A."/>
            <person name="Lubbers R.J."/>
            <person name="Gomes A.C."/>
            <person name="Makela M.R."/>
            <person name="Stajich J."/>
            <person name="Grigoriev I.V."/>
            <person name="Mortensen U.H."/>
            <person name="De Vries R.P."/>
            <person name="Baker S.E."/>
            <person name="Andersen M.R."/>
        </authorList>
    </citation>
    <scope>NUCLEOTIDE SEQUENCE [LARGE SCALE GENOMIC DNA]</scope>
    <source>
        <strain evidence="2 3">CBS 209.92</strain>
    </source>
</reference>
<dbReference type="EMBL" id="JBFTWV010000217">
    <property type="protein sequence ID" value="KAL2783701.1"/>
    <property type="molecule type" value="Genomic_DNA"/>
</dbReference>
<keyword evidence="3" id="KW-1185">Reference proteome</keyword>
<evidence type="ECO:0008006" key="4">
    <source>
        <dbReference type="Google" id="ProtNLM"/>
    </source>
</evidence>
<evidence type="ECO:0000313" key="2">
    <source>
        <dbReference type="EMBL" id="KAL2783701.1"/>
    </source>
</evidence>
<protein>
    <recommendedName>
        <fullName evidence="4">Myb-like domain-containing protein</fullName>
    </recommendedName>
</protein>
<accession>A0ABR4FKA6</accession>
<proteinExistence type="predicted"/>
<dbReference type="Proteomes" id="UP001610563">
    <property type="component" value="Unassembled WGS sequence"/>
</dbReference>
<feature type="region of interest" description="Disordered" evidence="1">
    <location>
        <begin position="82"/>
        <end position="127"/>
    </location>
</feature>
<sequence length="154" mass="18270">MKKGRKSQAQKWTLPEWMMLHEWMTKHEEKGTPWDEREKLWAQEHGIKRSTQALRGAWNRWKWGWRPKRLLLETPEELCSSISITPADTAPEDQHDPFHAQADSPALRTGSSTPTQNETPQLSRLQRRNRRRRLSRQFVDQLYCTLEFCVMATS</sequence>
<evidence type="ECO:0000313" key="3">
    <source>
        <dbReference type="Proteomes" id="UP001610563"/>
    </source>
</evidence>
<name>A0ABR4FKA6_9EURO</name>
<gene>
    <name evidence="2" type="ORF">BJX66DRAFT_116388</name>
</gene>
<evidence type="ECO:0000256" key="1">
    <source>
        <dbReference type="SAM" id="MobiDB-lite"/>
    </source>
</evidence>
<organism evidence="2 3">
    <name type="scientific">Aspergillus keveii</name>
    <dbReference type="NCBI Taxonomy" id="714993"/>
    <lineage>
        <taxon>Eukaryota</taxon>
        <taxon>Fungi</taxon>
        <taxon>Dikarya</taxon>
        <taxon>Ascomycota</taxon>
        <taxon>Pezizomycotina</taxon>
        <taxon>Eurotiomycetes</taxon>
        <taxon>Eurotiomycetidae</taxon>
        <taxon>Eurotiales</taxon>
        <taxon>Aspergillaceae</taxon>
        <taxon>Aspergillus</taxon>
        <taxon>Aspergillus subgen. Nidulantes</taxon>
    </lineage>
</organism>